<keyword evidence="2" id="KW-0067">ATP-binding</keyword>
<dbReference type="SUPFAM" id="SSF52540">
    <property type="entry name" value="P-loop containing nucleoside triphosphate hydrolases"/>
    <property type="match status" value="1"/>
</dbReference>
<name>A0ABV2WRE7_9NOCA</name>
<comment type="caution">
    <text evidence="4">The sequence shown here is derived from an EMBL/GenBank/DDBJ whole genome shotgun (WGS) entry which is preliminary data.</text>
</comment>
<evidence type="ECO:0000313" key="5">
    <source>
        <dbReference type="Proteomes" id="UP001550628"/>
    </source>
</evidence>
<accession>A0ABV2WRE7</accession>
<dbReference type="InterPro" id="IPR027417">
    <property type="entry name" value="P-loop_NTPase"/>
</dbReference>
<dbReference type="Gene3D" id="1.10.8.60">
    <property type="match status" value="1"/>
</dbReference>
<dbReference type="Proteomes" id="UP001550628">
    <property type="component" value="Unassembled WGS sequence"/>
</dbReference>
<keyword evidence="5" id="KW-1185">Reference proteome</keyword>
<evidence type="ECO:0000313" key="4">
    <source>
        <dbReference type="EMBL" id="MEU1953427.1"/>
    </source>
</evidence>
<dbReference type="Pfam" id="PF02954">
    <property type="entry name" value="HTH_8"/>
    <property type="match status" value="1"/>
</dbReference>
<evidence type="ECO:0000259" key="3">
    <source>
        <dbReference type="PROSITE" id="PS50045"/>
    </source>
</evidence>
<dbReference type="PANTHER" id="PTHR32071">
    <property type="entry name" value="TRANSCRIPTIONAL REGULATORY PROTEIN"/>
    <property type="match status" value="1"/>
</dbReference>
<dbReference type="InterPro" id="IPR029016">
    <property type="entry name" value="GAF-like_dom_sf"/>
</dbReference>
<evidence type="ECO:0000256" key="1">
    <source>
        <dbReference type="ARBA" id="ARBA00022741"/>
    </source>
</evidence>
<dbReference type="PRINTS" id="PR01590">
    <property type="entry name" value="HTHFIS"/>
</dbReference>
<dbReference type="RefSeq" id="WP_356957868.1">
    <property type="nucleotide sequence ID" value="NZ_JBEYBD010000011.1"/>
</dbReference>
<evidence type="ECO:0000256" key="2">
    <source>
        <dbReference type="ARBA" id="ARBA00022840"/>
    </source>
</evidence>
<dbReference type="InterPro" id="IPR002078">
    <property type="entry name" value="Sigma_54_int"/>
</dbReference>
<protein>
    <submittedName>
        <fullName evidence="4">Helix-turn-helix domain-containing protein</fullName>
    </submittedName>
</protein>
<dbReference type="PROSITE" id="PS50045">
    <property type="entry name" value="SIGMA54_INTERACT_4"/>
    <property type="match status" value="1"/>
</dbReference>
<gene>
    <name evidence="4" type="ORF">ABZ510_16345</name>
</gene>
<dbReference type="EMBL" id="JBEYBF010000010">
    <property type="protein sequence ID" value="MEU1953427.1"/>
    <property type="molecule type" value="Genomic_DNA"/>
</dbReference>
<dbReference type="InterPro" id="IPR009057">
    <property type="entry name" value="Homeodomain-like_sf"/>
</dbReference>
<dbReference type="Gene3D" id="1.10.10.60">
    <property type="entry name" value="Homeodomain-like"/>
    <property type="match status" value="1"/>
</dbReference>
<dbReference type="Gene3D" id="3.30.450.40">
    <property type="match status" value="1"/>
</dbReference>
<reference evidence="4 5" key="1">
    <citation type="submission" date="2024-06" db="EMBL/GenBank/DDBJ databases">
        <title>The Natural Products Discovery Center: Release of the First 8490 Sequenced Strains for Exploring Actinobacteria Biosynthetic Diversity.</title>
        <authorList>
            <person name="Kalkreuter E."/>
            <person name="Kautsar S.A."/>
            <person name="Yang D."/>
            <person name="Bader C.D."/>
            <person name="Teijaro C.N."/>
            <person name="Fluegel L."/>
            <person name="Davis C.M."/>
            <person name="Simpson J.R."/>
            <person name="Lauterbach L."/>
            <person name="Steele A.D."/>
            <person name="Gui C."/>
            <person name="Meng S."/>
            <person name="Li G."/>
            <person name="Viehrig K."/>
            <person name="Ye F."/>
            <person name="Su P."/>
            <person name="Kiefer A.F."/>
            <person name="Nichols A."/>
            <person name="Cepeda A.J."/>
            <person name="Yan W."/>
            <person name="Fan B."/>
            <person name="Jiang Y."/>
            <person name="Adhikari A."/>
            <person name="Zheng C.-J."/>
            <person name="Schuster L."/>
            <person name="Cowan T.M."/>
            <person name="Smanski M.J."/>
            <person name="Chevrette M.G."/>
            <person name="De Carvalho L.P.S."/>
            <person name="Shen B."/>
        </authorList>
    </citation>
    <scope>NUCLEOTIDE SEQUENCE [LARGE SCALE GENOMIC DNA]</scope>
    <source>
        <strain evidence="4 5">NPDC019708</strain>
    </source>
</reference>
<dbReference type="PANTHER" id="PTHR32071:SF122">
    <property type="entry name" value="SIGMA FACTOR"/>
    <property type="match status" value="1"/>
</dbReference>
<sequence length="586" mass="63724">MEWTVSSARRLREEFMASGELPAGIDLHEPILRSWHRSWAHGLRSDNALPAPGEQTSASEGKLVDAAHQVLGARSDGLSGYEGALVVTTADGHVVLRAAADPNFSGRLDRLSVFPGWDVSEKIVGTASVGILLETGHSVVVRGPEHFTQEAQQMTSAAAYIHHPITKRKVGTISLVAGFVDTSPLVLAWTRDLAASIEAALLSMASDKKQALFTAFLTHVRHRRQPMLCIDDQTVIANPASTRLIGELGQEALWEFAGQAIKVAKTSRKTFELERHGMIVAECEPIESGFGPAAGAIIRFERLIDKKSVRIERTDGQDKAVSAALPGLAGHSAVWRKFCIQAVEAWNSPEPTLVIGEGGTGKTAVIAALTGDTSAAQCSTAAECLDMLEHDMQTLVVEHVEDLTQHEIETILRRARVCDVKVIGSYTYAAGLGDHETARAVGAAFRMVNLPPIRDRRDDLPDLLKALTVQQCGRGGPIWLPEVVTALSRVPWTRNVAELKSVVTDVLRTRRDRPDVRLRDLPVDVQLRSIRRPLSRLEESEAVAIIEAMRDADGNKKLAAESLGIARSTLYRKARSLGLDSSSFNF</sequence>
<proteinExistence type="predicted"/>
<dbReference type="SUPFAM" id="SSF46689">
    <property type="entry name" value="Homeodomain-like"/>
    <property type="match status" value="1"/>
</dbReference>
<keyword evidence="1" id="KW-0547">Nucleotide-binding</keyword>
<organism evidence="4 5">
    <name type="scientific">Nocardia rhamnosiphila</name>
    <dbReference type="NCBI Taxonomy" id="426716"/>
    <lineage>
        <taxon>Bacteria</taxon>
        <taxon>Bacillati</taxon>
        <taxon>Actinomycetota</taxon>
        <taxon>Actinomycetes</taxon>
        <taxon>Mycobacteriales</taxon>
        <taxon>Nocardiaceae</taxon>
        <taxon>Nocardia</taxon>
    </lineage>
</organism>
<feature type="domain" description="Sigma-54 factor interaction" evidence="3">
    <location>
        <begin position="448"/>
        <end position="508"/>
    </location>
</feature>
<dbReference type="InterPro" id="IPR002197">
    <property type="entry name" value="HTH_Fis"/>
</dbReference>